<dbReference type="Gene3D" id="2.40.420.20">
    <property type="match status" value="1"/>
</dbReference>
<comment type="caution">
    <text evidence="3">The sequence shown here is derived from an EMBL/GenBank/DDBJ whole genome shotgun (WGS) entry which is preliminary data.</text>
</comment>
<dbReference type="AlphaFoldDB" id="A0A1F6TGY8"/>
<dbReference type="SUPFAM" id="SSF51230">
    <property type="entry name" value="Single hybrid motif"/>
    <property type="match status" value="1"/>
</dbReference>
<evidence type="ECO:0000256" key="2">
    <source>
        <dbReference type="ARBA" id="ARBA00023054"/>
    </source>
</evidence>
<dbReference type="Gene3D" id="2.40.30.170">
    <property type="match status" value="1"/>
</dbReference>
<dbReference type="PANTHER" id="PTHR32347:SF14">
    <property type="entry name" value="EFFLUX SYSTEM COMPONENT YKNX-RELATED"/>
    <property type="match status" value="1"/>
</dbReference>
<gene>
    <name evidence="3" type="ORF">A2150_04780</name>
</gene>
<name>A0A1F6TGY8_9PROT</name>
<keyword evidence="2" id="KW-0175">Coiled coil</keyword>
<dbReference type="EMBL" id="MFSS01000028">
    <property type="protein sequence ID" value="OGI44346.1"/>
    <property type="molecule type" value="Genomic_DNA"/>
</dbReference>
<reference evidence="3 4" key="1">
    <citation type="journal article" date="2016" name="Nat. Commun.">
        <title>Thousands of microbial genomes shed light on interconnected biogeochemical processes in an aquifer system.</title>
        <authorList>
            <person name="Anantharaman K."/>
            <person name="Brown C.T."/>
            <person name="Hug L.A."/>
            <person name="Sharon I."/>
            <person name="Castelle C.J."/>
            <person name="Probst A.J."/>
            <person name="Thomas B.C."/>
            <person name="Singh A."/>
            <person name="Wilkins M.J."/>
            <person name="Karaoz U."/>
            <person name="Brodie E.L."/>
            <person name="Williams K.H."/>
            <person name="Hubbard S.S."/>
            <person name="Banfield J.F."/>
        </authorList>
    </citation>
    <scope>NUCLEOTIDE SEQUENCE [LARGE SCALE GENOMIC DNA]</scope>
</reference>
<evidence type="ECO:0000313" key="4">
    <source>
        <dbReference type="Proteomes" id="UP000177925"/>
    </source>
</evidence>
<dbReference type="STRING" id="1817758.A2150_04780"/>
<dbReference type="Proteomes" id="UP000177925">
    <property type="component" value="Unassembled WGS sequence"/>
</dbReference>
<protein>
    <recommendedName>
        <fullName evidence="5">RND efflux pump membrane fusion protein barrel-sandwich domain-containing protein</fullName>
    </recommendedName>
</protein>
<dbReference type="InterPro" id="IPR050465">
    <property type="entry name" value="UPF0194_transport"/>
</dbReference>
<organism evidence="3 4">
    <name type="scientific">Candidatus Muproteobacteria bacterium RBG_16_64_11</name>
    <dbReference type="NCBI Taxonomy" id="1817758"/>
    <lineage>
        <taxon>Bacteria</taxon>
        <taxon>Pseudomonadati</taxon>
        <taxon>Pseudomonadota</taxon>
        <taxon>Candidatus Muproteobacteria</taxon>
    </lineage>
</organism>
<comment type="subcellular location">
    <subcellularLocation>
        <location evidence="1">Cell envelope</location>
    </subcellularLocation>
</comment>
<dbReference type="InterPro" id="IPR011053">
    <property type="entry name" value="Single_hybrid_motif"/>
</dbReference>
<evidence type="ECO:0000313" key="3">
    <source>
        <dbReference type="EMBL" id="OGI44346.1"/>
    </source>
</evidence>
<dbReference type="PANTHER" id="PTHR32347">
    <property type="entry name" value="EFFLUX SYSTEM COMPONENT YKNX-RELATED"/>
    <property type="match status" value="1"/>
</dbReference>
<sequence length="269" mass="28955">MKSLMEWLRGHKPAAALLAVMLLAVLAAVGWHASDQQGETLSEPIVKGAIVESVYGIGTVTATKSFQLKLGVTSTIRRLFVKEGDQVKRDQKLLDLDGVLFNAPFDATVTLLPFKVGETVFPQAVILSLVDLQDRYMLVTLEQQAALRVRGGQKAKLSFDSLREESYDGLVEAIYSNDNNFFVRIGIAGLPPQILPGMTADVAIGISEHRDALIVPVAAIDAGKVYVKRGLGTETVTVTTGIVDGAMAEIVSGELREGDRLAIRKKVGP</sequence>
<accession>A0A1F6TGY8</accession>
<evidence type="ECO:0000256" key="1">
    <source>
        <dbReference type="ARBA" id="ARBA00004196"/>
    </source>
</evidence>
<evidence type="ECO:0008006" key="5">
    <source>
        <dbReference type="Google" id="ProtNLM"/>
    </source>
</evidence>
<dbReference type="GO" id="GO:0030313">
    <property type="term" value="C:cell envelope"/>
    <property type="evidence" value="ECO:0007669"/>
    <property type="project" value="UniProtKB-SubCell"/>
</dbReference>
<proteinExistence type="predicted"/>
<dbReference type="Gene3D" id="2.40.50.100">
    <property type="match status" value="1"/>
</dbReference>